<reference evidence="1" key="1">
    <citation type="journal article" date="2021" name="Microorganisms">
        <title>The Ever-Expanding Pseudomonas Genus: Description of 43 New Species and Partition of the Pseudomonas putida Group.</title>
        <authorList>
            <person name="Girard L."/>
            <person name="Lood C."/>
            <person name="Hofte M."/>
            <person name="Vandamme P."/>
            <person name="Rokni-Zadeh H."/>
            <person name="van Noort V."/>
            <person name="Lavigne R."/>
            <person name="De Mot R."/>
        </authorList>
    </citation>
    <scope>NUCLEOTIDE SEQUENCE</scope>
    <source>
        <strain evidence="1">SWRI132</strain>
    </source>
</reference>
<accession>A0ABX8NXS3</accession>
<organism evidence="1 2">
    <name type="scientific">Pseudomonas asgharzadehiana</name>
    <dbReference type="NCBI Taxonomy" id="2842349"/>
    <lineage>
        <taxon>Bacteria</taxon>
        <taxon>Pseudomonadati</taxon>
        <taxon>Pseudomonadota</taxon>
        <taxon>Gammaproteobacteria</taxon>
        <taxon>Pseudomonadales</taxon>
        <taxon>Pseudomonadaceae</taxon>
        <taxon>Pseudomonas</taxon>
    </lineage>
</organism>
<protein>
    <submittedName>
        <fullName evidence="1">Uncharacterized protein</fullName>
    </submittedName>
</protein>
<name>A0ABX8NXS3_9PSED</name>
<sequence>MLIIPAPRFVEQDSTQPIPNLDPARLSGDVAILRLDFPMQPADYFYLSLNSTVLGGTHNQSFNIAHSTASLRILIPTNIVIASAGTEVQLRARILRGGLYSTAGEARINIGRLPIVVPPDQSWDFSDGTFQGWVAQGVYVSRLSVIGSRVVVNQFNNQATSSHIITRAVPVTAGRTYNCSFEVTGSTAVSDGSTLHMTINGSRIGPDVTTITDARRQIGTGTFTAATTGTVRLGIFNATVPSGQHGLSLGPLQMSTTP</sequence>
<dbReference type="Proteomes" id="UP000886848">
    <property type="component" value="Chromosome"/>
</dbReference>
<gene>
    <name evidence="1" type="ORF">KSS96_21905</name>
</gene>
<evidence type="ECO:0000313" key="1">
    <source>
        <dbReference type="EMBL" id="QXH66247.1"/>
    </source>
</evidence>
<keyword evidence="2" id="KW-1185">Reference proteome</keyword>
<dbReference type="RefSeq" id="WP_065876838.1">
    <property type="nucleotide sequence ID" value="NZ_CP077079.1"/>
</dbReference>
<proteinExistence type="predicted"/>
<dbReference type="EMBL" id="CP077079">
    <property type="protein sequence ID" value="QXH66247.1"/>
    <property type="molecule type" value="Genomic_DNA"/>
</dbReference>
<evidence type="ECO:0000313" key="2">
    <source>
        <dbReference type="Proteomes" id="UP000886848"/>
    </source>
</evidence>